<keyword evidence="2" id="KW-1185">Reference proteome</keyword>
<comment type="caution">
    <text evidence="1">The sequence shown here is derived from an EMBL/GenBank/DDBJ whole genome shotgun (WGS) entry which is preliminary data.</text>
</comment>
<name>A0A1Y2C9B0_9FUNG</name>
<reference evidence="1 2" key="1">
    <citation type="submission" date="2016-07" db="EMBL/GenBank/DDBJ databases">
        <title>Pervasive Adenine N6-methylation of Active Genes in Fungi.</title>
        <authorList>
            <consortium name="DOE Joint Genome Institute"/>
            <person name="Mondo S.J."/>
            <person name="Dannebaum R.O."/>
            <person name="Kuo R.C."/>
            <person name="Labutti K."/>
            <person name="Haridas S."/>
            <person name="Kuo A."/>
            <person name="Salamov A."/>
            <person name="Ahrendt S.R."/>
            <person name="Lipzen A."/>
            <person name="Sullivan W."/>
            <person name="Andreopoulos W.B."/>
            <person name="Clum A."/>
            <person name="Lindquist E."/>
            <person name="Daum C."/>
            <person name="Ramamoorthy G.K."/>
            <person name="Gryganskyi A."/>
            <person name="Culley D."/>
            <person name="Magnuson J.K."/>
            <person name="James T.Y."/>
            <person name="O'Malley M.A."/>
            <person name="Stajich J.E."/>
            <person name="Spatafora J.W."/>
            <person name="Visel A."/>
            <person name="Grigoriev I.V."/>
        </authorList>
    </citation>
    <scope>NUCLEOTIDE SEQUENCE [LARGE SCALE GENOMIC DNA]</scope>
    <source>
        <strain evidence="1 2">JEL800</strain>
    </source>
</reference>
<evidence type="ECO:0000313" key="1">
    <source>
        <dbReference type="EMBL" id="ORY43620.1"/>
    </source>
</evidence>
<dbReference type="Pfam" id="PF05705">
    <property type="entry name" value="DUF829"/>
    <property type="match status" value="1"/>
</dbReference>
<sequence>MSSGAGYVESLTSPAFLKPIAYGAAYVAAAICSPFMDLKKHPISRGAPYALSVKNEQGNVYGPRLFIYSEADKLIPIKDLRENIQLAKDEGLVVEEKVFTTSAHVKHAVDSRTNTGRLLRVS</sequence>
<dbReference type="OrthoDB" id="77878at2759"/>
<gene>
    <name evidence="1" type="ORF">BCR33DRAFT_766343</name>
</gene>
<dbReference type="AlphaFoldDB" id="A0A1Y2C9B0"/>
<dbReference type="EMBL" id="MCGO01000024">
    <property type="protein sequence ID" value="ORY43620.1"/>
    <property type="molecule type" value="Genomic_DNA"/>
</dbReference>
<protein>
    <submittedName>
        <fullName evidence="1">Uncharacterized protein</fullName>
    </submittedName>
</protein>
<dbReference type="InterPro" id="IPR008547">
    <property type="entry name" value="DUF829_TMEM53"/>
</dbReference>
<proteinExistence type="predicted"/>
<dbReference type="Proteomes" id="UP000193642">
    <property type="component" value="Unassembled WGS sequence"/>
</dbReference>
<evidence type="ECO:0000313" key="2">
    <source>
        <dbReference type="Proteomes" id="UP000193642"/>
    </source>
</evidence>
<organism evidence="1 2">
    <name type="scientific">Rhizoclosmatium globosum</name>
    <dbReference type="NCBI Taxonomy" id="329046"/>
    <lineage>
        <taxon>Eukaryota</taxon>
        <taxon>Fungi</taxon>
        <taxon>Fungi incertae sedis</taxon>
        <taxon>Chytridiomycota</taxon>
        <taxon>Chytridiomycota incertae sedis</taxon>
        <taxon>Chytridiomycetes</taxon>
        <taxon>Chytridiales</taxon>
        <taxon>Chytriomycetaceae</taxon>
        <taxon>Rhizoclosmatium</taxon>
    </lineage>
</organism>
<accession>A0A1Y2C9B0</accession>